<proteinExistence type="predicted"/>
<dbReference type="InterPro" id="IPR008271">
    <property type="entry name" value="Ser/Thr_kinase_AS"/>
</dbReference>
<evidence type="ECO:0000313" key="12">
    <source>
        <dbReference type="Proteomes" id="UP000632740"/>
    </source>
</evidence>
<evidence type="ECO:0000256" key="5">
    <source>
        <dbReference type="ARBA" id="ARBA00022777"/>
    </source>
</evidence>
<keyword evidence="2" id="KW-0723">Serine/threonine-protein kinase</keyword>
<evidence type="ECO:0000256" key="3">
    <source>
        <dbReference type="ARBA" id="ARBA00022679"/>
    </source>
</evidence>
<dbReference type="Gene3D" id="1.10.510.10">
    <property type="entry name" value="Transferase(Phosphotransferase) domain 1"/>
    <property type="match status" value="1"/>
</dbReference>
<keyword evidence="12" id="KW-1185">Reference proteome</keyword>
<evidence type="ECO:0000313" key="11">
    <source>
        <dbReference type="EMBL" id="GIG21077.1"/>
    </source>
</evidence>
<keyword evidence="9" id="KW-0812">Transmembrane</keyword>
<dbReference type="GO" id="GO:0004674">
    <property type="term" value="F:protein serine/threonine kinase activity"/>
    <property type="evidence" value="ECO:0007669"/>
    <property type="project" value="UniProtKB-KW"/>
</dbReference>
<evidence type="ECO:0000259" key="10">
    <source>
        <dbReference type="PROSITE" id="PS50011"/>
    </source>
</evidence>
<feature type="binding site" evidence="7">
    <location>
        <position position="64"/>
    </location>
    <ligand>
        <name>ATP</name>
        <dbReference type="ChEBI" id="CHEBI:30616"/>
    </ligand>
</feature>
<reference evidence="11" key="1">
    <citation type="submission" date="2021-01" db="EMBL/GenBank/DDBJ databases">
        <title>Whole genome shotgun sequence of Cellulomonas chitinilytica NBRC 110799.</title>
        <authorList>
            <person name="Komaki H."/>
            <person name="Tamura T."/>
        </authorList>
    </citation>
    <scope>NUCLEOTIDE SEQUENCE</scope>
    <source>
        <strain evidence="11">NBRC 110799</strain>
    </source>
</reference>
<feature type="region of interest" description="Disordered" evidence="8">
    <location>
        <begin position="1"/>
        <end position="30"/>
    </location>
</feature>
<dbReference type="PROSITE" id="PS00108">
    <property type="entry name" value="PROTEIN_KINASE_ST"/>
    <property type="match status" value="1"/>
</dbReference>
<gene>
    <name evidence="11" type="ORF">Cch01nite_18010</name>
</gene>
<protein>
    <recommendedName>
        <fullName evidence="1">non-specific serine/threonine protein kinase</fullName>
        <ecNumber evidence="1">2.7.11.1</ecNumber>
    </recommendedName>
</protein>
<dbReference type="Gene3D" id="3.30.200.20">
    <property type="entry name" value="Phosphorylase Kinase, domain 1"/>
    <property type="match status" value="1"/>
</dbReference>
<accession>A0A919P2T5</accession>
<dbReference type="AlphaFoldDB" id="A0A919P2T5"/>
<evidence type="ECO:0000256" key="8">
    <source>
        <dbReference type="SAM" id="MobiDB-lite"/>
    </source>
</evidence>
<dbReference type="InterPro" id="IPR017441">
    <property type="entry name" value="Protein_kinase_ATP_BS"/>
</dbReference>
<dbReference type="PANTHER" id="PTHR43289">
    <property type="entry name" value="MITOGEN-ACTIVATED PROTEIN KINASE KINASE KINASE 20-RELATED"/>
    <property type="match status" value="1"/>
</dbReference>
<feature type="domain" description="Protein kinase" evidence="10">
    <location>
        <begin position="35"/>
        <end position="307"/>
    </location>
</feature>
<dbReference type="InterPro" id="IPR011009">
    <property type="entry name" value="Kinase-like_dom_sf"/>
</dbReference>
<sequence>MLDRRGETRPGPSGAPVDAAGADAAGPSPTLDGRYRLGDVLGRGGMATVFRAHDLVLERDVAVKLFPCVDDADDLSRHAAEIRVLAAFDHPNLVTLLDAGSVAAQGGHQTYLVMEVVDGPTLAERLADGPLTLEETLVVAHELADALSAVHAGRVVHRDVKPGNVLLTSATGLRGHDPRTGPVVKLADFGIARLAGTTRLTMTGVTVGTMRYLSPEQAVGGPVGPATDVYALGLVLVECLTGAPAFAGTAAESAAVRLTAGPPVPDEAGTELGALLRRMTALEPGDRPAAQEVAALTAAPPHGHAGLPRTRPVQQVDVPGTRSPRTATTRPLANAAPTATARARRRWLAGAGAVLLAAGAVVVGVRASGSDELPPPPTYPRVDGDLGDALTALQESVAP</sequence>
<keyword evidence="6 7" id="KW-0067">ATP-binding</keyword>
<name>A0A919P2T5_9CELL</name>
<keyword evidence="3" id="KW-0808">Transferase</keyword>
<dbReference type="GO" id="GO:0005524">
    <property type="term" value="F:ATP binding"/>
    <property type="evidence" value="ECO:0007669"/>
    <property type="project" value="UniProtKB-UniRule"/>
</dbReference>
<dbReference type="SMART" id="SM00220">
    <property type="entry name" value="S_TKc"/>
    <property type="match status" value="1"/>
</dbReference>
<feature type="region of interest" description="Disordered" evidence="8">
    <location>
        <begin position="301"/>
        <end position="338"/>
    </location>
</feature>
<organism evidence="11 12">
    <name type="scientific">Cellulomonas chitinilytica</name>
    <dbReference type="NCBI Taxonomy" id="398759"/>
    <lineage>
        <taxon>Bacteria</taxon>
        <taxon>Bacillati</taxon>
        <taxon>Actinomycetota</taxon>
        <taxon>Actinomycetes</taxon>
        <taxon>Micrococcales</taxon>
        <taxon>Cellulomonadaceae</taxon>
        <taxon>Cellulomonas</taxon>
    </lineage>
</organism>
<feature type="region of interest" description="Disordered" evidence="8">
    <location>
        <begin position="366"/>
        <end position="390"/>
    </location>
</feature>
<dbReference type="PANTHER" id="PTHR43289:SF6">
    <property type="entry name" value="SERINE_THREONINE-PROTEIN KINASE NEKL-3"/>
    <property type="match status" value="1"/>
</dbReference>
<keyword evidence="9" id="KW-1133">Transmembrane helix</keyword>
<keyword evidence="4 7" id="KW-0547">Nucleotide-binding</keyword>
<dbReference type="Proteomes" id="UP000632740">
    <property type="component" value="Unassembled WGS sequence"/>
</dbReference>
<comment type="caution">
    <text evidence="11">The sequence shown here is derived from an EMBL/GenBank/DDBJ whole genome shotgun (WGS) entry which is preliminary data.</text>
</comment>
<dbReference type="EC" id="2.7.11.1" evidence="1"/>
<feature type="transmembrane region" description="Helical" evidence="9">
    <location>
        <begin position="347"/>
        <end position="367"/>
    </location>
</feature>
<evidence type="ECO:0000256" key="9">
    <source>
        <dbReference type="SAM" id="Phobius"/>
    </source>
</evidence>
<evidence type="ECO:0000256" key="1">
    <source>
        <dbReference type="ARBA" id="ARBA00012513"/>
    </source>
</evidence>
<dbReference type="PROSITE" id="PS00107">
    <property type="entry name" value="PROTEIN_KINASE_ATP"/>
    <property type="match status" value="1"/>
</dbReference>
<dbReference type="PROSITE" id="PS50011">
    <property type="entry name" value="PROTEIN_KINASE_DOM"/>
    <property type="match status" value="1"/>
</dbReference>
<evidence type="ECO:0000256" key="4">
    <source>
        <dbReference type="ARBA" id="ARBA00022741"/>
    </source>
</evidence>
<keyword evidence="9" id="KW-0472">Membrane</keyword>
<feature type="compositionally biased region" description="Low complexity" evidence="8">
    <location>
        <begin position="324"/>
        <end position="338"/>
    </location>
</feature>
<keyword evidence="5" id="KW-0418">Kinase</keyword>
<feature type="compositionally biased region" description="Low complexity" evidence="8">
    <location>
        <begin position="10"/>
        <end position="29"/>
    </location>
</feature>
<evidence type="ECO:0000256" key="2">
    <source>
        <dbReference type="ARBA" id="ARBA00022527"/>
    </source>
</evidence>
<dbReference type="EMBL" id="BONK01000005">
    <property type="protein sequence ID" value="GIG21077.1"/>
    <property type="molecule type" value="Genomic_DNA"/>
</dbReference>
<dbReference type="CDD" id="cd14014">
    <property type="entry name" value="STKc_PknB_like"/>
    <property type="match status" value="1"/>
</dbReference>
<evidence type="ECO:0000256" key="7">
    <source>
        <dbReference type="PROSITE-ProRule" id="PRU10141"/>
    </source>
</evidence>
<dbReference type="RefSeq" id="WP_203751653.1">
    <property type="nucleotide sequence ID" value="NZ_BONK01000005.1"/>
</dbReference>
<dbReference type="InterPro" id="IPR000719">
    <property type="entry name" value="Prot_kinase_dom"/>
</dbReference>
<dbReference type="Pfam" id="PF00069">
    <property type="entry name" value="Pkinase"/>
    <property type="match status" value="1"/>
</dbReference>
<evidence type="ECO:0000256" key="6">
    <source>
        <dbReference type="ARBA" id="ARBA00022840"/>
    </source>
</evidence>
<dbReference type="SUPFAM" id="SSF56112">
    <property type="entry name" value="Protein kinase-like (PK-like)"/>
    <property type="match status" value="1"/>
</dbReference>